<dbReference type="PROSITE" id="PS51762">
    <property type="entry name" value="GH16_2"/>
    <property type="match status" value="1"/>
</dbReference>
<feature type="region of interest" description="Disordered" evidence="9">
    <location>
        <begin position="220"/>
        <end position="265"/>
    </location>
</feature>
<evidence type="ECO:0000256" key="7">
    <source>
        <dbReference type="ARBA" id="ARBA00023180"/>
    </source>
</evidence>
<keyword evidence="3" id="KW-0812">Transmembrane</keyword>
<reference evidence="11" key="1">
    <citation type="journal article" date="2023" name="PhytoFront">
        <title>Draft Genome Resources of Seven Strains of Tilletia horrida, Causal Agent of Kernel Smut of Rice.</title>
        <authorList>
            <person name="Khanal S."/>
            <person name="Antony Babu S."/>
            <person name="Zhou X.G."/>
        </authorList>
    </citation>
    <scope>NUCLEOTIDE SEQUENCE</scope>
    <source>
        <strain evidence="11">TX3</strain>
    </source>
</reference>
<dbReference type="Gene3D" id="2.60.120.200">
    <property type="match status" value="2"/>
</dbReference>
<protein>
    <submittedName>
        <fullName evidence="11">Beta-glucan synthesis-associated protein</fullName>
    </submittedName>
</protein>
<feature type="compositionally biased region" description="Polar residues" evidence="9">
    <location>
        <begin position="42"/>
        <end position="51"/>
    </location>
</feature>
<keyword evidence="12" id="KW-1185">Reference proteome</keyword>
<dbReference type="Proteomes" id="UP001176521">
    <property type="component" value="Unassembled WGS sequence"/>
</dbReference>
<evidence type="ECO:0000256" key="3">
    <source>
        <dbReference type="ARBA" id="ARBA00022692"/>
    </source>
</evidence>
<comment type="similarity">
    <text evidence="2">Belongs to the SKN1/KRE6 family.</text>
</comment>
<evidence type="ECO:0000259" key="10">
    <source>
        <dbReference type="PROSITE" id="PS51762"/>
    </source>
</evidence>
<sequence length="1095" mass="116789">MASSSSSPTSAASAEDPFRSSADNMADLPKEPATAHTRTHSKSSGSATQQGVDHAVSPGQLPPLTLPIVPSQQQQQQQQQQRDTGGFTESKRLLDQVTALLRTHDEHQQQHRTILTDTDPLHQALGLNANAAGAASAAAAAAAAAAASASSASAPGAKPQRPFSPIPTHLQDALSRSRPVSNEHDPFQQAQQHSSQSPHPLRDSDPSITAALDDRLGQLAEEQQRHERGKQHQHQHQQRPSVGFQPRNPPPPIPGPSATGGVPASDLANKLQSLAAVAPNRVSSPISPSNPSARSLSTRNTRSTQDSASAESAGLPAHVPGGTNTVGSSDPTEVATGIVGADYGPFPSHIRQGSYSTSAMNNVGPNPGAGSVPPLAMIATGMMPKNMRSTPSPQQAQLQRELSERKQAASPTGAVSVAPSVAPTLASHGPYAVQMRPPSAMHGNQGMGGYGIAQPGQSSSIGHAAGLASVRSESIIHGGTATQPLLGRAGPGASMSGIVASFPPGPPTVSGSHYGPGRYPLSPSVSGNLHSYRNSTPFSMARPGAVNTPGVGGIGGLGGPLAVDNLLWNEKEKDVDDYLHNPDPNDDRDIHGCGTVSPRGIFNVATLALVVAGCLALFAGYPLIAHFTREAYKTAGATNLGGTNGTGQVPDLKIFQIIDPETPQDAYTFTSLVEDQTQYQLVFSDEFNQEGRTFWPGDDPFWEAVDIWYGATHDYQWYSPEAINTTNGALQITMEALPNHNLNFRSGMLQSWNKFCYQGGYIEFSAILPGGPTTKGYWPAAWMMGNLGRPGYLGSTDGMWPYSYSSCDTGILPSQLYLNGTGPLDTISNFSTFSQKDPPQLSLLPGMRLPVCTCAGEDHPGPNVNTARSSPELDVFEVTQQGRHSYASQTYQIAPFDSAQQWKNSTLPGGNAVLYGSEEQNHINNYKGTPYQESVSGYAQVPDDGFMDTGQRFVKYGVEYFPDWDESGQGTITWYIDGMATWTARGSTLDPAPSMDVGRRLFPVEPMSIIMNLGISSGFQQINWNPLTGVNFPAVMLFDYVRLYQQPNQQKLSCDPPDHPTSNYINSHLDIYYNPNLTVYPREKYGWPKNKLTGC</sequence>
<dbReference type="AlphaFoldDB" id="A0AAN6G8F4"/>
<evidence type="ECO:0000313" key="12">
    <source>
        <dbReference type="Proteomes" id="UP001176521"/>
    </source>
</evidence>
<feature type="region of interest" description="Disordered" evidence="9">
    <location>
        <begin position="1"/>
        <end position="90"/>
    </location>
</feature>
<gene>
    <name evidence="11" type="primary">KRE6_4</name>
    <name evidence="11" type="ORF">OC842_005100</name>
</gene>
<dbReference type="Pfam" id="PF03935">
    <property type="entry name" value="SKN1_KRE6_Sbg1"/>
    <property type="match status" value="1"/>
</dbReference>
<feature type="compositionally biased region" description="Polar residues" evidence="9">
    <location>
        <begin position="387"/>
        <end position="400"/>
    </location>
</feature>
<feature type="region of interest" description="Disordered" evidence="9">
    <location>
        <begin position="385"/>
        <end position="420"/>
    </location>
</feature>
<dbReference type="GO" id="GO:0005789">
    <property type="term" value="C:endoplasmic reticulum membrane"/>
    <property type="evidence" value="ECO:0007669"/>
    <property type="project" value="TreeGrafter"/>
</dbReference>
<feature type="compositionally biased region" description="Low complexity" evidence="9">
    <location>
        <begin position="188"/>
        <end position="199"/>
    </location>
</feature>
<dbReference type="EMBL" id="JAPDMQ010000342">
    <property type="protein sequence ID" value="KAK0526732.1"/>
    <property type="molecule type" value="Genomic_DNA"/>
</dbReference>
<keyword evidence="6" id="KW-0472">Membrane</keyword>
<evidence type="ECO:0000256" key="9">
    <source>
        <dbReference type="SAM" id="MobiDB-lite"/>
    </source>
</evidence>
<keyword evidence="5" id="KW-1133">Transmembrane helix</keyword>
<keyword evidence="4" id="KW-0735">Signal-anchor</keyword>
<evidence type="ECO:0000256" key="2">
    <source>
        <dbReference type="ARBA" id="ARBA00010962"/>
    </source>
</evidence>
<evidence type="ECO:0000313" key="11">
    <source>
        <dbReference type="EMBL" id="KAK0526732.1"/>
    </source>
</evidence>
<dbReference type="PANTHER" id="PTHR31361:SF15">
    <property type="entry name" value="GH16 DOMAIN-CONTAINING PROTEIN"/>
    <property type="match status" value="1"/>
</dbReference>
<comment type="subcellular location">
    <subcellularLocation>
        <location evidence="1">Membrane</location>
        <topology evidence="1">Single-pass type II membrane protein</topology>
    </subcellularLocation>
</comment>
<evidence type="ECO:0000256" key="5">
    <source>
        <dbReference type="ARBA" id="ARBA00022989"/>
    </source>
</evidence>
<organism evidence="11 12">
    <name type="scientific">Tilletia horrida</name>
    <dbReference type="NCBI Taxonomy" id="155126"/>
    <lineage>
        <taxon>Eukaryota</taxon>
        <taxon>Fungi</taxon>
        <taxon>Dikarya</taxon>
        <taxon>Basidiomycota</taxon>
        <taxon>Ustilaginomycotina</taxon>
        <taxon>Exobasidiomycetes</taxon>
        <taxon>Tilletiales</taxon>
        <taxon>Tilletiaceae</taxon>
        <taxon>Tilletia</taxon>
    </lineage>
</organism>
<dbReference type="GO" id="GO:0015926">
    <property type="term" value="F:glucosidase activity"/>
    <property type="evidence" value="ECO:0007669"/>
    <property type="project" value="TreeGrafter"/>
</dbReference>
<dbReference type="GO" id="GO:0005886">
    <property type="term" value="C:plasma membrane"/>
    <property type="evidence" value="ECO:0007669"/>
    <property type="project" value="TreeGrafter"/>
</dbReference>
<accession>A0AAN6G8F4</accession>
<feature type="compositionally biased region" description="Basic residues" evidence="9">
    <location>
        <begin position="227"/>
        <end position="237"/>
    </location>
</feature>
<dbReference type="GO" id="GO:0031505">
    <property type="term" value="P:fungal-type cell wall organization"/>
    <property type="evidence" value="ECO:0007669"/>
    <property type="project" value="TreeGrafter"/>
</dbReference>
<dbReference type="SUPFAM" id="SSF49899">
    <property type="entry name" value="Concanavalin A-like lectins/glucanases"/>
    <property type="match status" value="1"/>
</dbReference>
<feature type="region of interest" description="Disordered" evidence="9">
    <location>
        <begin position="151"/>
        <end position="208"/>
    </location>
</feature>
<dbReference type="PANTHER" id="PTHR31361">
    <property type="entry name" value="BETA-GLUCAN SYNTHESIS-ASSOCIATED PROTEIN KRE6-RELATED"/>
    <property type="match status" value="1"/>
</dbReference>
<comment type="caution">
    <text evidence="11">The sequence shown here is derived from an EMBL/GenBank/DDBJ whole genome shotgun (WGS) entry which is preliminary data.</text>
</comment>
<name>A0AAN6G8F4_9BASI</name>
<feature type="compositionally biased region" description="Low complexity" evidence="9">
    <location>
        <begin position="72"/>
        <end position="81"/>
    </location>
</feature>
<evidence type="ECO:0000256" key="6">
    <source>
        <dbReference type="ARBA" id="ARBA00023136"/>
    </source>
</evidence>
<evidence type="ECO:0000256" key="1">
    <source>
        <dbReference type="ARBA" id="ARBA00004606"/>
    </source>
</evidence>
<feature type="compositionally biased region" description="Polar residues" evidence="9">
    <location>
        <begin position="322"/>
        <end position="331"/>
    </location>
</feature>
<dbReference type="FunFam" id="2.60.120.200:FF:000135">
    <property type="entry name" value="Related to KRE6-glucan synthase subunit"/>
    <property type="match status" value="1"/>
</dbReference>
<feature type="compositionally biased region" description="Low complexity" evidence="9">
    <location>
        <begin position="1"/>
        <end position="14"/>
    </location>
</feature>
<feature type="domain" description="GH16" evidence="10">
    <location>
        <begin position="667"/>
        <end position="1049"/>
    </location>
</feature>
<dbReference type="InterPro" id="IPR005629">
    <property type="entry name" value="Skn1/Kre6/Sbg1"/>
</dbReference>
<keyword evidence="7" id="KW-0325">Glycoprotein</keyword>
<keyword evidence="8" id="KW-0961">Cell wall biogenesis/degradation</keyword>
<feature type="region of interest" description="Disordered" evidence="9">
    <location>
        <begin position="278"/>
        <end position="333"/>
    </location>
</feature>
<proteinExistence type="inferred from homology"/>
<feature type="compositionally biased region" description="Polar residues" evidence="9">
    <location>
        <begin position="281"/>
        <end position="310"/>
    </location>
</feature>
<dbReference type="InterPro" id="IPR000757">
    <property type="entry name" value="Beta-glucanase-like"/>
</dbReference>
<evidence type="ECO:0000256" key="4">
    <source>
        <dbReference type="ARBA" id="ARBA00022968"/>
    </source>
</evidence>
<dbReference type="InterPro" id="IPR013320">
    <property type="entry name" value="ConA-like_dom_sf"/>
</dbReference>
<dbReference type="GO" id="GO:0006078">
    <property type="term" value="P:(1-&gt;6)-beta-D-glucan biosynthetic process"/>
    <property type="evidence" value="ECO:0007669"/>
    <property type="project" value="TreeGrafter"/>
</dbReference>
<evidence type="ECO:0000256" key="8">
    <source>
        <dbReference type="ARBA" id="ARBA00023316"/>
    </source>
</evidence>